<gene>
    <name evidence="6" type="ORF">CfE428DRAFT_4948</name>
</gene>
<dbReference type="InterPro" id="IPR028098">
    <property type="entry name" value="Glyco_trans_4-like_N"/>
</dbReference>
<dbReference type="CDD" id="cd03801">
    <property type="entry name" value="GT4_PimA-like"/>
    <property type="match status" value="1"/>
</dbReference>
<dbReference type="Pfam" id="PF00534">
    <property type="entry name" value="Glycos_transf_1"/>
    <property type="match status" value="1"/>
</dbReference>
<dbReference type="SUPFAM" id="SSF53756">
    <property type="entry name" value="UDP-Glycosyltransferase/glycogen phosphorylase"/>
    <property type="match status" value="1"/>
</dbReference>
<comment type="similarity">
    <text evidence="1">Belongs to the glycosyltransferase group 1 family. Glycosyltransferase 4 subfamily.</text>
</comment>
<dbReference type="AlphaFoldDB" id="B4D7N3"/>
<reference evidence="6 7" key="1">
    <citation type="journal article" date="2011" name="J. Bacteriol.">
        <title>Genome sequence of Chthoniobacter flavus Ellin428, an aerobic heterotrophic soil bacterium.</title>
        <authorList>
            <person name="Kant R."/>
            <person name="van Passel M.W."/>
            <person name="Palva A."/>
            <person name="Lucas S."/>
            <person name="Lapidus A."/>
            <person name="Glavina Del Rio T."/>
            <person name="Dalin E."/>
            <person name="Tice H."/>
            <person name="Bruce D."/>
            <person name="Goodwin L."/>
            <person name="Pitluck S."/>
            <person name="Larimer F.W."/>
            <person name="Land M.L."/>
            <person name="Hauser L."/>
            <person name="Sangwan P."/>
            <person name="de Vos W.M."/>
            <person name="Janssen P.H."/>
            <person name="Smidt H."/>
        </authorList>
    </citation>
    <scope>NUCLEOTIDE SEQUENCE [LARGE SCALE GENOMIC DNA]</scope>
    <source>
        <strain evidence="6 7">Ellin428</strain>
    </source>
</reference>
<dbReference type="STRING" id="497964.CfE428DRAFT_4948"/>
<feature type="domain" description="Glycosyltransferase subfamily 4-like N-terminal" evidence="5">
    <location>
        <begin position="121"/>
        <end position="235"/>
    </location>
</feature>
<organism evidence="6 7">
    <name type="scientific">Chthoniobacter flavus Ellin428</name>
    <dbReference type="NCBI Taxonomy" id="497964"/>
    <lineage>
        <taxon>Bacteria</taxon>
        <taxon>Pseudomonadati</taxon>
        <taxon>Verrucomicrobiota</taxon>
        <taxon>Spartobacteria</taxon>
        <taxon>Chthoniobacterales</taxon>
        <taxon>Chthoniobacteraceae</taxon>
        <taxon>Chthoniobacter</taxon>
    </lineage>
</organism>
<evidence type="ECO:0000256" key="1">
    <source>
        <dbReference type="ARBA" id="ARBA00009481"/>
    </source>
</evidence>
<evidence type="ECO:0000259" key="4">
    <source>
        <dbReference type="Pfam" id="PF00534"/>
    </source>
</evidence>
<evidence type="ECO:0000313" key="7">
    <source>
        <dbReference type="Proteomes" id="UP000005824"/>
    </source>
</evidence>
<dbReference type="Pfam" id="PF13439">
    <property type="entry name" value="Glyco_transf_4"/>
    <property type="match status" value="1"/>
</dbReference>
<dbReference type="GO" id="GO:0016757">
    <property type="term" value="F:glycosyltransferase activity"/>
    <property type="evidence" value="ECO:0007669"/>
    <property type="project" value="UniProtKB-KW"/>
</dbReference>
<dbReference type="EMBL" id="ABVL01000018">
    <property type="protein sequence ID" value="EDY17650.1"/>
    <property type="molecule type" value="Genomic_DNA"/>
</dbReference>
<feature type="domain" description="Glycosyl transferase family 1" evidence="4">
    <location>
        <begin position="245"/>
        <end position="412"/>
    </location>
</feature>
<dbReference type="InParanoid" id="B4D7N3"/>
<evidence type="ECO:0000256" key="2">
    <source>
        <dbReference type="ARBA" id="ARBA00022676"/>
    </source>
</evidence>
<dbReference type="PANTHER" id="PTHR12526:SF640">
    <property type="entry name" value="COLANIC ACID BIOSYNTHESIS GLYCOSYLTRANSFERASE WCAL-RELATED"/>
    <property type="match status" value="1"/>
</dbReference>
<dbReference type="eggNOG" id="COG0438">
    <property type="taxonomic scope" value="Bacteria"/>
</dbReference>
<proteinExistence type="inferred from homology"/>
<dbReference type="InterPro" id="IPR001296">
    <property type="entry name" value="Glyco_trans_1"/>
</dbReference>
<keyword evidence="2" id="KW-0328">Glycosyltransferase</keyword>
<keyword evidence="7" id="KW-1185">Reference proteome</keyword>
<comment type="caution">
    <text evidence="6">The sequence shown here is derived from an EMBL/GenBank/DDBJ whole genome shotgun (WGS) entry which is preliminary data.</text>
</comment>
<dbReference type="Proteomes" id="UP000005824">
    <property type="component" value="Unassembled WGS sequence"/>
</dbReference>
<accession>B4D7N3</accession>
<keyword evidence="3 6" id="KW-0808">Transferase</keyword>
<sequence>MKIVLLTPGTGSYHCGVCMRDNALAKELHRQGHDALMLPMYLPLTLDEDAASPDTPIFFGGVSTYLREKVPWLRHMPRWLDRLLSSRALLRLVAGKAAARTGGPDVAKLTISMLEGEQGNQASEIEELIAWLREHARPDAIWLSTALQAGMARRLKAELGVPVIGFLQGEDAFIDGLGAPWTERVWKLLGERMRDADRWIAPSQYFGELMANRSGWTATDRERLIQIIPNGISLDGYVGTSSRPEHVIGYLARFIPGKGLGLLVDAFIALKKRGRFPELKLRCAGSMTEADARYVDTLKVRLREAGCEGSVEWYPNVSREEKIAFLEGLTLFSVPATYGEAFGMYVIEALAAGVPAILPNAAAFPEIIEGTGGGTLFNLGTADADSTERLAEALESLLAAPEKARAMGESGRAAVQREYTIGRLAERLVATTREMIDAPQPVH</sequence>
<evidence type="ECO:0000313" key="6">
    <source>
        <dbReference type="EMBL" id="EDY17650.1"/>
    </source>
</evidence>
<evidence type="ECO:0000256" key="3">
    <source>
        <dbReference type="ARBA" id="ARBA00022679"/>
    </source>
</evidence>
<dbReference type="RefSeq" id="WP_006982269.1">
    <property type="nucleotide sequence ID" value="NZ_ABVL01000018.1"/>
</dbReference>
<dbReference type="PANTHER" id="PTHR12526">
    <property type="entry name" value="GLYCOSYLTRANSFERASE"/>
    <property type="match status" value="1"/>
</dbReference>
<evidence type="ECO:0000259" key="5">
    <source>
        <dbReference type="Pfam" id="PF13439"/>
    </source>
</evidence>
<dbReference type="Gene3D" id="3.40.50.2000">
    <property type="entry name" value="Glycogen Phosphorylase B"/>
    <property type="match status" value="2"/>
</dbReference>
<protein>
    <submittedName>
        <fullName evidence="6">Glycosyl transferase group 1</fullName>
    </submittedName>
</protein>
<name>B4D7N3_9BACT</name>